<gene>
    <name evidence="2" type="ORF">CCS01_00665</name>
</gene>
<accession>A0A2S6NP66</accession>
<name>A0A2S6NP66_RHOGL</name>
<sequence>MHAISGFGAGPDRLGKKTMSNTLSRIATQAAYGASQLPRMAWYMGHGIAMRRLSRLMLGQGYQSTRARAHTDKPTPDRRRQLADMARLLQADLANVEAGIYPFPIDRDGSPFDLLNRSRLFFTDLPEVHRRRENGVTSDVLTNDLRARRPRYYLQNFHFQSGGWMTDESALRYDTQVEVFFSGTANAMRRQALPALHEAFAGRDVGRLRLLDVGCGTGRFLGFVKQAWPRLRVIGLDMSDAYIREARAHLRRQPRSSLVVAGAEAIPVPDESLDAVTSIFMFHELPPKIRRGAFAEFGRVLKPGGRLVIVDSLQIGDNPAYEGSLELFPQNFHEPYFSTYIAEDFRQMARDHGLAHQRDVMAFVSKVMVFDKPS</sequence>
<dbReference type="InterPro" id="IPR041698">
    <property type="entry name" value="Methyltransf_25"/>
</dbReference>
<protein>
    <recommendedName>
        <fullName evidence="1">Methyltransferase domain-containing protein</fullName>
    </recommendedName>
</protein>
<evidence type="ECO:0000313" key="2">
    <source>
        <dbReference type="EMBL" id="PPQ40164.1"/>
    </source>
</evidence>
<dbReference type="Pfam" id="PF13649">
    <property type="entry name" value="Methyltransf_25"/>
    <property type="match status" value="1"/>
</dbReference>
<dbReference type="PANTHER" id="PTHR43591:SF110">
    <property type="entry name" value="RHODANESE DOMAIN-CONTAINING PROTEIN"/>
    <property type="match status" value="1"/>
</dbReference>
<dbReference type="PANTHER" id="PTHR43591">
    <property type="entry name" value="METHYLTRANSFERASE"/>
    <property type="match status" value="1"/>
</dbReference>
<evidence type="ECO:0000259" key="1">
    <source>
        <dbReference type="Pfam" id="PF13649"/>
    </source>
</evidence>
<dbReference type="EMBL" id="NHRY01000028">
    <property type="protein sequence ID" value="PPQ40164.1"/>
    <property type="molecule type" value="Genomic_DNA"/>
</dbReference>
<evidence type="ECO:0000313" key="3">
    <source>
        <dbReference type="Proteomes" id="UP000239724"/>
    </source>
</evidence>
<comment type="caution">
    <text evidence="2">The sequence shown here is derived from an EMBL/GenBank/DDBJ whole genome shotgun (WGS) entry which is preliminary data.</text>
</comment>
<dbReference type="Proteomes" id="UP000239724">
    <property type="component" value="Unassembled WGS sequence"/>
</dbReference>
<reference evidence="2 3" key="1">
    <citation type="journal article" date="2018" name="Arch. Microbiol.">
        <title>New insights into the metabolic potential of the phototrophic purple bacterium Rhodopila globiformis DSM 161(T) from its draft genome sequence and evidence for a vanadium-dependent nitrogenase.</title>
        <authorList>
            <person name="Imhoff J.F."/>
            <person name="Rahn T."/>
            <person name="Kunzel S."/>
            <person name="Neulinger S.C."/>
        </authorList>
    </citation>
    <scope>NUCLEOTIDE SEQUENCE [LARGE SCALE GENOMIC DNA]</scope>
    <source>
        <strain evidence="2 3">DSM 161</strain>
    </source>
</reference>
<dbReference type="InterPro" id="IPR029063">
    <property type="entry name" value="SAM-dependent_MTases_sf"/>
</dbReference>
<dbReference type="CDD" id="cd02440">
    <property type="entry name" value="AdoMet_MTases"/>
    <property type="match status" value="1"/>
</dbReference>
<dbReference type="Gene3D" id="3.40.50.150">
    <property type="entry name" value="Vaccinia Virus protein VP39"/>
    <property type="match status" value="1"/>
</dbReference>
<feature type="domain" description="Methyltransferase" evidence="1">
    <location>
        <begin position="211"/>
        <end position="305"/>
    </location>
</feature>
<proteinExistence type="predicted"/>
<organism evidence="2 3">
    <name type="scientific">Rhodopila globiformis</name>
    <name type="common">Rhodopseudomonas globiformis</name>
    <dbReference type="NCBI Taxonomy" id="1071"/>
    <lineage>
        <taxon>Bacteria</taxon>
        <taxon>Pseudomonadati</taxon>
        <taxon>Pseudomonadota</taxon>
        <taxon>Alphaproteobacteria</taxon>
        <taxon>Acetobacterales</taxon>
        <taxon>Acetobacteraceae</taxon>
        <taxon>Rhodopila</taxon>
    </lineage>
</organism>
<dbReference type="SUPFAM" id="SSF53335">
    <property type="entry name" value="S-adenosyl-L-methionine-dependent methyltransferases"/>
    <property type="match status" value="1"/>
</dbReference>
<dbReference type="AlphaFoldDB" id="A0A2S6NP66"/>
<keyword evidence="3" id="KW-1185">Reference proteome</keyword>